<dbReference type="EMBL" id="JBGJLR010000018">
    <property type="protein sequence ID" value="MEZ2740637.1"/>
    <property type="molecule type" value="Genomic_DNA"/>
</dbReference>
<accession>A0ABV4IJL6</accession>
<feature type="non-terminal residue" evidence="1">
    <location>
        <position position="341"/>
    </location>
</feature>
<dbReference type="RefSeq" id="WP_370893442.1">
    <property type="nucleotide sequence ID" value="NZ_JBGJLR010000018.1"/>
</dbReference>
<organism evidence="1 2">
    <name type="scientific">Comamonas jiangduensis</name>
    <dbReference type="NCBI Taxonomy" id="1194168"/>
    <lineage>
        <taxon>Bacteria</taxon>
        <taxon>Pseudomonadati</taxon>
        <taxon>Pseudomonadota</taxon>
        <taxon>Betaproteobacteria</taxon>
        <taxon>Burkholderiales</taxon>
        <taxon>Comamonadaceae</taxon>
        <taxon>Comamonas</taxon>
    </lineage>
</organism>
<gene>
    <name evidence="1" type="ORF">ACBP88_14500</name>
</gene>
<reference evidence="1 2" key="1">
    <citation type="submission" date="2024-08" db="EMBL/GenBank/DDBJ databases">
        <authorList>
            <person name="Feng Z."/>
            <person name="Ronholm J."/>
        </authorList>
    </citation>
    <scope>NUCLEOTIDE SEQUENCE [LARGE SCALE GENOMIC DNA]</scope>
    <source>
        <strain evidence="1 2">4-AB0-8</strain>
    </source>
</reference>
<comment type="caution">
    <text evidence="1">The sequence shown here is derived from an EMBL/GenBank/DDBJ whole genome shotgun (WGS) entry which is preliminary data.</text>
</comment>
<protein>
    <submittedName>
        <fullName evidence="1">Retention module-containing protein</fullName>
    </submittedName>
</protein>
<proteinExistence type="predicted"/>
<dbReference type="NCBIfam" id="NF033682">
    <property type="entry name" value="retention_LapA"/>
    <property type="match status" value="1"/>
</dbReference>
<evidence type="ECO:0000313" key="1">
    <source>
        <dbReference type="EMBL" id="MEZ2740637.1"/>
    </source>
</evidence>
<name>A0ABV4IJL6_9BURK</name>
<keyword evidence="2" id="KW-1185">Reference proteome</keyword>
<dbReference type="InterPro" id="IPR047777">
    <property type="entry name" value="LapA-like_RM"/>
</dbReference>
<sequence>MANTFALITKLEGQAWIRDADGNLQPLRVGMRIPIDAEIITAAGAQLALQGGESGTLQVAESQQLKLTEDLFKTADPTESALTNPADADVNALITALNQGQDPLAQLDPTAATLAGGDGAGSTYVRLSSVIENTTPLALQYPRSVATQTADFISGGVIEPEAPAPQAGIGSDAKTVYEAGLGQEATSATTSGSIAVSASDGISSITIGGVSFTLAQLLGDVGLLPSVNTGEGTLRITGYTPGANNQAGTVSYEYTLKEAQSHAPGAGNNTLEDPVEVAVAGSSGSTSTGNIVITIVDDVPVARNDVGTIAAAGTQTSGNVVTGAGAGSVADTQGADSAVVT</sequence>
<dbReference type="Proteomes" id="UP001567350">
    <property type="component" value="Unassembled WGS sequence"/>
</dbReference>
<evidence type="ECO:0000313" key="2">
    <source>
        <dbReference type="Proteomes" id="UP001567350"/>
    </source>
</evidence>